<proteinExistence type="predicted"/>
<evidence type="ECO:0000313" key="2">
    <source>
        <dbReference type="Proteomes" id="UP000319383"/>
    </source>
</evidence>
<reference evidence="1 2" key="1">
    <citation type="submission" date="2019-02" db="EMBL/GenBank/DDBJ databases">
        <title>Deep-cultivation of Planctomycetes and their phenomic and genomic characterization uncovers novel biology.</title>
        <authorList>
            <person name="Wiegand S."/>
            <person name="Jogler M."/>
            <person name="Boedeker C."/>
            <person name="Pinto D."/>
            <person name="Vollmers J."/>
            <person name="Rivas-Marin E."/>
            <person name="Kohn T."/>
            <person name="Peeters S.H."/>
            <person name="Heuer A."/>
            <person name="Rast P."/>
            <person name="Oberbeckmann S."/>
            <person name="Bunk B."/>
            <person name="Jeske O."/>
            <person name="Meyerdierks A."/>
            <person name="Storesund J.E."/>
            <person name="Kallscheuer N."/>
            <person name="Luecker S."/>
            <person name="Lage O.M."/>
            <person name="Pohl T."/>
            <person name="Merkel B.J."/>
            <person name="Hornburger P."/>
            <person name="Mueller R.-W."/>
            <person name="Bruemmer F."/>
            <person name="Labrenz M."/>
            <person name="Spormann A.M."/>
            <person name="Op den Camp H."/>
            <person name="Overmann J."/>
            <person name="Amann R."/>
            <person name="Jetten M.S.M."/>
            <person name="Mascher T."/>
            <person name="Medema M.H."/>
            <person name="Devos D.P."/>
            <person name="Kaster A.-K."/>
            <person name="Ovreas L."/>
            <person name="Rohde M."/>
            <person name="Galperin M.Y."/>
            <person name="Jogler C."/>
        </authorList>
    </citation>
    <scope>NUCLEOTIDE SEQUENCE [LARGE SCALE GENOMIC DNA]</scope>
    <source>
        <strain evidence="1 2">Mal52</strain>
    </source>
</reference>
<evidence type="ECO:0000313" key="1">
    <source>
        <dbReference type="EMBL" id="QDU47642.1"/>
    </source>
</evidence>
<accession>A0A517ZYS4</accession>
<gene>
    <name evidence="1" type="ORF">Mal52_61770</name>
</gene>
<organism evidence="1 2">
    <name type="scientific">Symmachiella dynata</name>
    <dbReference type="NCBI Taxonomy" id="2527995"/>
    <lineage>
        <taxon>Bacteria</taxon>
        <taxon>Pseudomonadati</taxon>
        <taxon>Planctomycetota</taxon>
        <taxon>Planctomycetia</taxon>
        <taxon>Planctomycetales</taxon>
        <taxon>Planctomycetaceae</taxon>
        <taxon>Symmachiella</taxon>
    </lineage>
</organism>
<name>A0A517ZYS4_9PLAN</name>
<dbReference type="KEGG" id="sdyn:Mal52_61770"/>
<keyword evidence="2" id="KW-1185">Reference proteome</keyword>
<sequence length="289" mass="32972">MKNYELLGYEVNEVTRNYSKYLRERRGELHGCPRATFRRSHIEILLDYPCLQQLGYEEIGDVSAELEEGLALVVDYFHGDWWRAENIRRIERESPELLHIKPWMNVDAIILDNSQDMDRSNPDCKFEWHDELRSGIIFGGLLEKWDEVAHICAALDADVSPEYSAGTIIDEYFQYYLCVAGKLSGQWDAGFEKLLESAKKCRQKRLRDLLAAWEAAVAGNQAAFDKAFPAAIKSFLKREDDPSEYFGVAMDETVIGLITKRAGLSFPDMSDKLNAAVMTRKSLGLDSTP</sequence>
<protein>
    <submittedName>
        <fullName evidence="1">Uncharacterized protein</fullName>
    </submittedName>
</protein>
<dbReference type="Proteomes" id="UP000319383">
    <property type="component" value="Chromosome"/>
</dbReference>
<dbReference type="EMBL" id="CP036276">
    <property type="protein sequence ID" value="QDU47642.1"/>
    <property type="molecule type" value="Genomic_DNA"/>
</dbReference>
<dbReference type="AlphaFoldDB" id="A0A517ZYS4"/>